<keyword evidence="2" id="KW-0732">Signal</keyword>
<organism evidence="3 4">
    <name type="scientific">Neisseria oralis</name>
    <dbReference type="NCBI Taxonomy" id="1107316"/>
    <lineage>
        <taxon>Bacteria</taxon>
        <taxon>Pseudomonadati</taxon>
        <taxon>Pseudomonadota</taxon>
        <taxon>Betaproteobacteria</taxon>
        <taxon>Neisseriales</taxon>
        <taxon>Neisseriaceae</taxon>
        <taxon>Neisseria</taxon>
    </lineage>
</organism>
<proteinExistence type="predicted"/>
<feature type="chain" id="PRO_5046874794" description="Periplasmic protein" evidence="2">
    <location>
        <begin position="25"/>
        <end position="183"/>
    </location>
</feature>
<comment type="caution">
    <text evidence="3">The sequence shown here is derived from an EMBL/GenBank/DDBJ whole genome shotgun (WGS) entry which is preliminary data.</text>
</comment>
<evidence type="ECO:0000313" key="3">
    <source>
        <dbReference type="EMBL" id="MFK7642182.1"/>
    </source>
</evidence>
<evidence type="ECO:0000256" key="2">
    <source>
        <dbReference type="SAM" id="SignalP"/>
    </source>
</evidence>
<keyword evidence="4" id="KW-1185">Reference proteome</keyword>
<gene>
    <name evidence="3" type="ORF">ACI43T_06685</name>
</gene>
<reference evidence="3 4" key="1">
    <citation type="submission" date="2024-11" db="EMBL/GenBank/DDBJ databases">
        <authorList>
            <person name="Mikucki A.G."/>
            <person name="Kahler C.M."/>
        </authorList>
    </citation>
    <scope>NUCLEOTIDE SEQUENCE [LARGE SCALE GENOMIC DNA]</scope>
    <source>
        <strain evidence="3 4">EXNM717</strain>
    </source>
</reference>
<feature type="signal peptide" evidence="2">
    <location>
        <begin position="1"/>
        <end position="24"/>
    </location>
</feature>
<accession>A0ABW8Q5W7</accession>
<dbReference type="Proteomes" id="UP001621964">
    <property type="component" value="Unassembled WGS sequence"/>
</dbReference>
<dbReference type="EMBL" id="JBJGEB010000005">
    <property type="protein sequence ID" value="MFK7642182.1"/>
    <property type="molecule type" value="Genomic_DNA"/>
</dbReference>
<evidence type="ECO:0000256" key="1">
    <source>
        <dbReference type="SAM" id="MobiDB-lite"/>
    </source>
</evidence>
<protein>
    <recommendedName>
        <fullName evidence="5">Periplasmic protein</fullName>
    </recommendedName>
</protein>
<name>A0ABW8Q5W7_9NEIS</name>
<feature type="region of interest" description="Disordered" evidence="1">
    <location>
        <begin position="42"/>
        <end position="71"/>
    </location>
</feature>
<evidence type="ECO:0008006" key="5">
    <source>
        <dbReference type="Google" id="ProtNLM"/>
    </source>
</evidence>
<evidence type="ECO:0000313" key="4">
    <source>
        <dbReference type="Proteomes" id="UP001621964"/>
    </source>
</evidence>
<dbReference type="RefSeq" id="WP_009173282.1">
    <property type="nucleotide sequence ID" value="NZ_JBJGEB010000005.1"/>
</dbReference>
<sequence length="183" mass="20082">MFDKCLFLRRLFLVSGMLAFNVSAYGEVLIINTQTLDPATLTVQPSTSNVGTKGRSAQTGSGKKRGEAAPVRSDASFIDSTKALLLERYGYQEKSAAVASRSRLIQDLALKIDEIGRSSASEKMVSELKGIMNQLNTEIGRSSADLSKFELTEFQQLYRAEQQNASQLKQLQAKLNKVPVVSE</sequence>
<feature type="compositionally biased region" description="Polar residues" evidence="1">
    <location>
        <begin position="42"/>
        <end position="61"/>
    </location>
</feature>